<protein>
    <submittedName>
        <fullName evidence="6">Hsp70/Hsp90 co-chaperone Cns1p</fullName>
    </submittedName>
</protein>
<dbReference type="GO" id="GO:0005829">
    <property type="term" value="C:cytosol"/>
    <property type="evidence" value="ECO:0007669"/>
    <property type="project" value="TreeGrafter"/>
</dbReference>
<dbReference type="PROSITE" id="PS50005">
    <property type="entry name" value="TPR"/>
    <property type="match status" value="1"/>
</dbReference>
<proteinExistence type="inferred from homology"/>
<evidence type="ECO:0000256" key="4">
    <source>
        <dbReference type="PROSITE-ProRule" id="PRU00339"/>
    </source>
</evidence>
<evidence type="ECO:0000313" key="7">
    <source>
        <dbReference type="Proteomes" id="UP000837801"/>
    </source>
</evidence>
<sequence>MSTQPVDAEDEILNHFSEWEKRRYVPGPGEPALPPQLTDFASKTADDVMKEINRLPFFMTELDETDGEGGENMGVEALKSLVYEGEPIDVATNFKNQGNESFKGKQYKTAINYYSQGLEVERGEEGAKDALTVSLYINRAACELELKNYRSCINDCKAALSIDPKNVKACYRSGRAFFAVSRFDEAKEILRYGLALDPENASIAATLKQIEKRETTIREAKLKKEKEVKEMELKKSILANAIQLRHIRIIKSSRPTELLEDAKIRLEDELDHESQLIFPAMLVYPTLDEFDYVAKISELTSPLELLETVLNRPKEWFEDPKHKDFLPKKLECYMETESGGLIKLGKKVALNEALMADQPSVPLFDNSLRMYVLPKSESPAWISNWSKEAALAKRIV</sequence>
<accession>A0A9P0QMG5</accession>
<evidence type="ECO:0000256" key="1">
    <source>
        <dbReference type="ARBA" id="ARBA00022737"/>
    </source>
</evidence>
<dbReference type="CDD" id="cd21381">
    <property type="entry name" value="CTWD_TTC4"/>
    <property type="match status" value="1"/>
</dbReference>
<evidence type="ECO:0000256" key="3">
    <source>
        <dbReference type="ARBA" id="ARBA00023602"/>
    </source>
</evidence>
<dbReference type="InterPro" id="IPR044059">
    <property type="entry name" value="Csn1/TTC4_wheel"/>
</dbReference>
<organism evidence="6 7">
    <name type="scientific">[Candida] railenensis</name>
    <dbReference type="NCBI Taxonomy" id="45579"/>
    <lineage>
        <taxon>Eukaryota</taxon>
        <taxon>Fungi</taxon>
        <taxon>Dikarya</taxon>
        <taxon>Ascomycota</taxon>
        <taxon>Saccharomycotina</taxon>
        <taxon>Pichiomycetes</taxon>
        <taxon>Debaryomycetaceae</taxon>
        <taxon>Kurtzmaniella</taxon>
    </lineage>
</organism>
<dbReference type="EMBL" id="CAKXYY010000002">
    <property type="protein sequence ID" value="CAH2351086.1"/>
    <property type="molecule type" value="Genomic_DNA"/>
</dbReference>
<evidence type="ECO:0000313" key="6">
    <source>
        <dbReference type="EMBL" id="CAH2351086.1"/>
    </source>
</evidence>
<dbReference type="Pfam" id="PF18972">
    <property type="entry name" value="Wheel"/>
    <property type="match status" value="1"/>
</dbReference>
<evidence type="ECO:0000259" key="5">
    <source>
        <dbReference type="Pfam" id="PF18972"/>
    </source>
</evidence>
<gene>
    <name evidence="6" type="ORF">CLIB1423_02S11914</name>
</gene>
<comment type="caution">
    <text evidence="6">The sequence shown here is derived from an EMBL/GenBank/DDBJ whole genome shotgun (WGS) entry which is preliminary data.</text>
</comment>
<evidence type="ECO:0000256" key="2">
    <source>
        <dbReference type="ARBA" id="ARBA00022803"/>
    </source>
</evidence>
<dbReference type="Gene3D" id="1.25.40.10">
    <property type="entry name" value="Tetratricopeptide repeat domain"/>
    <property type="match status" value="1"/>
</dbReference>
<keyword evidence="7" id="KW-1185">Reference proteome</keyword>
<keyword evidence="1" id="KW-0677">Repeat</keyword>
<name>A0A9P0QMG5_9ASCO</name>
<dbReference type="GO" id="GO:0051879">
    <property type="term" value="F:Hsp90 protein binding"/>
    <property type="evidence" value="ECO:0007669"/>
    <property type="project" value="InterPro"/>
</dbReference>
<reference evidence="6" key="1">
    <citation type="submission" date="2022-03" db="EMBL/GenBank/DDBJ databases">
        <authorList>
            <person name="Legras J.-L."/>
            <person name="Devillers H."/>
            <person name="Grondin C."/>
        </authorList>
    </citation>
    <scope>NUCLEOTIDE SEQUENCE</scope>
    <source>
        <strain evidence="6">CLIB 1423</strain>
    </source>
</reference>
<dbReference type="SUPFAM" id="SSF48452">
    <property type="entry name" value="TPR-like"/>
    <property type="match status" value="1"/>
</dbReference>
<dbReference type="GO" id="GO:0006457">
    <property type="term" value="P:protein folding"/>
    <property type="evidence" value="ECO:0007669"/>
    <property type="project" value="TreeGrafter"/>
</dbReference>
<dbReference type="InterPro" id="IPR019734">
    <property type="entry name" value="TPR_rpt"/>
</dbReference>
<dbReference type="OrthoDB" id="420195at2759"/>
<dbReference type="Pfam" id="PF14559">
    <property type="entry name" value="TPR_19"/>
    <property type="match status" value="1"/>
</dbReference>
<dbReference type="SMART" id="SM00028">
    <property type="entry name" value="TPR"/>
    <property type="match status" value="3"/>
</dbReference>
<dbReference type="InterPro" id="IPR011990">
    <property type="entry name" value="TPR-like_helical_dom_sf"/>
</dbReference>
<feature type="repeat" description="TPR" evidence="4">
    <location>
        <begin position="167"/>
        <end position="200"/>
    </location>
</feature>
<dbReference type="GO" id="GO:0030544">
    <property type="term" value="F:Hsp70 protein binding"/>
    <property type="evidence" value="ECO:0007669"/>
    <property type="project" value="TreeGrafter"/>
</dbReference>
<keyword evidence="2 4" id="KW-0802">TPR repeat</keyword>
<dbReference type="Proteomes" id="UP000837801">
    <property type="component" value="Unassembled WGS sequence"/>
</dbReference>
<feature type="domain" description="Cns1/TTC4 wheel" evidence="5">
    <location>
        <begin position="268"/>
        <end position="385"/>
    </location>
</feature>
<dbReference type="AlphaFoldDB" id="A0A9P0QMG5"/>
<dbReference type="PANTHER" id="PTHR46035">
    <property type="entry name" value="TETRATRICOPEPTIDE REPEAT PROTEIN 4"/>
    <property type="match status" value="1"/>
</dbReference>
<comment type="similarity">
    <text evidence="3">Belongs to the TTC4 family.</text>
</comment>
<dbReference type="PANTHER" id="PTHR46035:SF1">
    <property type="entry name" value="TETRATRICOPEPTIDE REPEAT PROTEIN 4"/>
    <property type="match status" value="1"/>
</dbReference>
<dbReference type="GO" id="GO:0005634">
    <property type="term" value="C:nucleus"/>
    <property type="evidence" value="ECO:0007669"/>
    <property type="project" value="TreeGrafter"/>
</dbReference>